<comment type="caution">
    <text evidence="2">The sequence shown here is derived from an EMBL/GenBank/DDBJ whole genome shotgun (WGS) entry which is preliminary data.</text>
</comment>
<dbReference type="AlphaFoldDB" id="A0A4C1TR48"/>
<dbReference type="Proteomes" id="UP000299102">
    <property type="component" value="Unassembled WGS sequence"/>
</dbReference>
<accession>A0A4C1TR48</accession>
<gene>
    <name evidence="2" type="ORF">EVAR_10036_1</name>
</gene>
<proteinExistence type="predicted"/>
<keyword evidence="3" id="KW-1185">Reference proteome</keyword>
<dbReference type="EMBL" id="BGZK01000079">
    <property type="protein sequence ID" value="GBP16460.1"/>
    <property type="molecule type" value="Genomic_DNA"/>
</dbReference>
<feature type="region of interest" description="Disordered" evidence="1">
    <location>
        <begin position="1"/>
        <end position="35"/>
    </location>
</feature>
<reference evidence="2 3" key="1">
    <citation type="journal article" date="2019" name="Commun. Biol.">
        <title>The bagworm genome reveals a unique fibroin gene that provides high tensile strength.</title>
        <authorList>
            <person name="Kono N."/>
            <person name="Nakamura H."/>
            <person name="Ohtoshi R."/>
            <person name="Tomita M."/>
            <person name="Numata K."/>
            <person name="Arakawa K."/>
        </authorList>
    </citation>
    <scope>NUCLEOTIDE SEQUENCE [LARGE SCALE GENOMIC DNA]</scope>
</reference>
<sequence>MRTLVERERGSGLPKLSLTGRHATAEAAASPQQSLRLVATSKRDECRPGPRRTRQLQNCTLVVFSPLA</sequence>
<evidence type="ECO:0000313" key="3">
    <source>
        <dbReference type="Proteomes" id="UP000299102"/>
    </source>
</evidence>
<name>A0A4C1TR48_EUMVA</name>
<feature type="compositionally biased region" description="Basic and acidic residues" evidence="1">
    <location>
        <begin position="1"/>
        <end position="10"/>
    </location>
</feature>
<evidence type="ECO:0000313" key="2">
    <source>
        <dbReference type="EMBL" id="GBP16460.1"/>
    </source>
</evidence>
<protein>
    <submittedName>
        <fullName evidence="2">Uncharacterized protein</fullName>
    </submittedName>
</protein>
<organism evidence="2 3">
    <name type="scientific">Eumeta variegata</name>
    <name type="common">Bagworm moth</name>
    <name type="synonym">Eumeta japonica</name>
    <dbReference type="NCBI Taxonomy" id="151549"/>
    <lineage>
        <taxon>Eukaryota</taxon>
        <taxon>Metazoa</taxon>
        <taxon>Ecdysozoa</taxon>
        <taxon>Arthropoda</taxon>
        <taxon>Hexapoda</taxon>
        <taxon>Insecta</taxon>
        <taxon>Pterygota</taxon>
        <taxon>Neoptera</taxon>
        <taxon>Endopterygota</taxon>
        <taxon>Lepidoptera</taxon>
        <taxon>Glossata</taxon>
        <taxon>Ditrysia</taxon>
        <taxon>Tineoidea</taxon>
        <taxon>Psychidae</taxon>
        <taxon>Oiketicinae</taxon>
        <taxon>Eumeta</taxon>
    </lineage>
</organism>
<evidence type="ECO:0000256" key="1">
    <source>
        <dbReference type="SAM" id="MobiDB-lite"/>
    </source>
</evidence>